<proteinExistence type="predicted"/>
<accession>A0AAP8NNH4</accession>
<protein>
    <recommendedName>
        <fullName evidence="1">LicD/FKTN/FKRP nucleotidyltransferase domain-containing protein</fullName>
    </recommendedName>
</protein>
<name>A0AAP8NNH4_9BACT</name>
<evidence type="ECO:0000313" key="3">
    <source>
        <dbReference type="Proteomes" id="UP000235914"/>
    </source>
</evidence>
<dbReference type="PANTHER" id="PTHR43404">
    <property type="entry name" value="LIPOPOLYSACCHARIDE CHOLINEPHOSPHOTRANSFERASE LICD"/>
    <property type="match status" value="1"/>
</dbReference>
<organism evidence="2 3">
    <name type="scientific">Akkermansia muciniphila</name>
    <dbReference type="NCBI Taxonomy" id="239935"/>
    <lineage>
        <taxon>Bacteria</taxon>
        <taxon>Pseudomonadati</taxon>
        <taxon>Verrucomicrobiota</taxon>
        <taxon>Verrucomicrobiia</taxon>
        <taxon>Verrucomicrobiales</taxon>
        <taxon>Akkermansiaceae</taxon>
        <taxon>Akkermansia</taxon>
    </lineage>
</organism>
<dbReference type="EMBL" id="PJKN01000002">
    <property type="protein sequence ID" value="PNC57071.1"/>
    <property type="molecule type" value="Genomic_DNA"/>
</dbReference>
<dbReference type="InterPro" id="IPR052942">
    <property type="entry name" value="LPS_cholinephosphotransferase"/>
</dbReference>
<dbReference type="Proteomes" id="UP000235914">
    <property type="component" value="Unassembled WGS sequence"/>
</dbReference>
<dbReference type="InterPro" id="IPR007074">
    <property type="entry name" value="LicD/FKTN/FKRP_NTP_transf"/>
</dbReference>
<sequence>MKKISAPQAKRILVEILQEFHQFCHRENLRYSLYAGSLIGALRHQGFIPWDDDIDVLMPREDYERLFQLYHTSPHPAHLELNDSRTRPDYFYPFMKLEDTRTIMVGKGKERVRIGLHIDIFPLDGMPKSLIAANAYLYLHRLFRHATTLASLHLRVKGKSLPKQLFLFMFKTLTLGAASSRWNKISHWIARRYSWEKSRWAGNVIWGYGTKEKVPGAYYQGNQAVPFEGFQFDAMGNADGYLRCVYGNYMTPPPPEKRIPTHITPGEIYIKNPCSVPDSGQSLSRAERP</sequence>
<evidence type="ECO:0000313" key="2">
    <source>
        <dbReference type="EMBL" id="PNC57071.1"/>
    </source>
</evidence>
<reference evidence="2 3" key="1">
    <citation type="journal article" date="2017" name="BMC Genomics">
        <title>Genome sequencing of 39 Akkermansia muciniphila isolates reveals its population structure, genomic and functional diverisity, and global distribution in mammalian gut microbiotas.</title>
        <authorList>
            <person name="Guo X."/>
            <person name="Li S."/>
            <person name="Zhang J."/>
            <person name="Wu F."/>
            <person name="Li X."/>
            <person name="Wu D."/>
            <person name="Zhang M."/>
            <person name="Ou Z."/>
            <person name="Jie Z."/>
            <person name="Yan Q."/>
            <person name="Li P."/>
            <person name="Yi J."/>
            <person name="Peng Y."/>
        </authorList>
    </citation>
    <scope>NUCLEOTIDE SEQUENCE [LARGE SCALE GENOMIC DNA]</scope>
    <source>
        <strain evidence="2 3">GP43</strain>
    </source>
</reference>
<comment type="caution">
    <text evidence="2">The sequence shown here is derived from an EMBL/GenBank/DDBJ whole genome shotgun (WGS) entry which is preliminary data.</text>
</comment>
<dbReference type="AlphaFoldDB" id="A0AAP8NNH4"/>
<gene>
    <name evidence="2" type="ORF">CXU09_05765</name>
</gene>
<dbReference type="Pfam" id="PF04991">
    <property type="entry name" value="LicD"/>
    <property type="match status" value="1"/>
</dbReference>
<dbReference type="GO" id="GO:0009100">
    <property type="term" value="P:glycoprotein metabolic process"/>
    <property type="evidence" value="ECO:0007669"/>
    <property type="project" value="UniProtKB-ARBA"/>
</dbReference>
<dbReference type="RefSeq" id="WP_102735529.1">
    <property type="nucleotide sequence ID" value="NZ_PJKN01000002.1"/>
</dbReference>
<dbReference type="PANTHER" id="PTHR43404:SF2">
    <property type="entry name" value="LIPOPOLYSACCHARIDE CHOLINEPHOSPHOTRANSFERASE LICD"/>
    <property type="match status" value="1"/>
</dbReference>
<evidence type="ECO:0000259" key="1">
    <source>
        <dbReference type="Pfam" id="PF04991"/>
    </source>
</evidence>
<feature type="domain" description="LicD/FKTN/FKRP nucleotidyltransferase" evidence="1">
    <location>
        <begin position="24"/>
        <end position="247"/>
    </location>
</feature>